<protein>
    <submittedName>
        <fullName evidence="3">Replication protein H</fullName>
    </submittedName>
</protein>
<proteinExistence type="predicted"/>
<sequence length="176" mass="19277">MYSVVGCPECSALKIVEDRPETTQCPRCRRRTAFEKLRTIYQSDDLDAAREIRARLLAERSGHSDAYAAVDSFAELDARADDAGMSHEEYLEREGIDTDATAAAAERATTATGSTRGGSRKEIVLDVLSDLDRPTRQAVVDQAGAAGVPEKYVHEALDKLARNGVVTETDGRYRLL</sequence>
<dbReference type="AlphaFoldDB" id="A0A3P3R3K4"/>
<evidence type="ECO:0000313" key="3">
    <source>
        <dbReference type="EMBL" id="RRJ28057.1"/>
    </source>
</evidence>
<comment type="caution">
    <text evidence="3">The sequence shown here is derived from an EMBL/GenBank/DDBJ whole genome shotgun (WGS) entry which is preliminary data.</text>
</comment>
<evidence type="ECO:0000313" key="4">
    <source>
        <dbReference type="Proteomes" id="UP000282322"/>
    </source>
</evidence>
<dbReference type="InterPro" id="IPR043855">
    <property type="entry name" value="DUF5817"/>
</dbReference>
<keyword evidence="4" id="KW-1185">Reference proteome</keyword>
<organism evidence="3 4">
    <name type="scientific">Halocatena pleomorpha</name>
    <dbReference type="NCBI Taxonomy" id="1785090"/>
    <lineage>
        <taxon>Archaea</taxon>
        <taxon>Methanobacteriati</taxon>
        <taxon>Methanobacteriota</taxon>
        <taxon>Stenosarchaea group</taxon>
        <taxon>Halobacteria</taxon>
        <taxon>Halobacteriales</taxon>
        <taxon>Natronomonadaceae</taxon>
        <taxon>Halocatena</taxon>
    </lineage>
</organism>
<dbReference type="Gene3D" id="3.90.820.10">
    <property type="entry name" value="Structural Genomics, Unknown Function 30-nov-00 1gh9 Mol_id"/>
    <property type="match status" value="1"/>
</dbReference>
<evidence type="ECO:0000259" key="2">
    <source>
        <dbReference type="Pfam" id="PF22798"/>
    </source>
</evidence>
<reference evidence="3 4" key="1">
    <citation type="submission" date="2018-11" db="EMBL/GenBank/DDBJ databases">
        <title>Taxonoimc description of Halomarina strain SPP-AMP-1.</title>
        <authorList>
            <person name="Pal Y."/>
            <person name="Srinivasana K."/>
            <person name="Verma A."/>
            <person name="Kumar P."/>
        </authorList>
    </citation>
    <scope>NUCLEOTIDE SEQUENCE [LARGE SCALE GENOMIC DNA]</scope>
    <source>
        <strain evidence="3 4">SPP-AMP-1</strain>
    </source>
</reference>
<dbReference type="RefSeq" id="WP_124956822.1">
    <property type="nucleotide sequence ID" value="NZ_RRCH01000042.1"/>
</dbReference>
<dbReference type="Proteomes" id="UP000282322">
    <property type="component" value="Unassembled WGS sequence"/>
</dbReference>
<evidence type="ECO:0000259" key="1">
    <source>
        <dbReference type="Pfam" id="PF19134"/>
    </source>
</evidence>
<feature type="domain" description="DUF5817" evidence="1">
    <location>
        <begin position="2"/>
        <end position="58"/>
    </location>
</feature>
<dbReference type="Pfam" id="PF19134">
    <property type="entry name" value="DUF5817"/>
    <property type="match status" value="1"/>
</dbReference>
<dbReference type="OrthoDB" id="142616at2157"/>
<dbReference type="EMBL" id="RRCH01000042">
    <property type="protein sequence ID" value="RRJ28057.1"/>
    <property type="molecule type" value="Genomic_DNA"/>
</dbReference>
<gene>
    <name evidence="3" type="ORF">EIK79_16875</name>
</gene>
<dbReference type="InterPro" id="IPR053849">
    <property type="entry name" value="DUF5817_C"/>
</dbReference>
<dbReference type="Pfam" id="PF22798">
    <property type="entry name" value="DUF5817_CT"/>
    <property type="match status" value="1"/>
</dbReference>
<feature type="domain" description="DUF5817" evidence="2">
    <location>
        <begin position="122"/>
        <end position="175"/>
    </location>
</feature>
<accession>A0A3P3R3K4</accession>
<name>A0A3P3R3K4_9EURY</name>